<evidence type="ECO:0000259" key="6">
    <source>
        <dbReference type="Pfam" id="PF00892"/>
    </source>
</evidence>
<evidence type="ECO:0000256" key="2">
    <source>
        <dbReference type="ARBA" id="ARBA00022692"/>
    </source>
</evidence>
<dbReference type="AlphaFoldDB" id="A0A552UJI5"/>
<feature type="transmembrane region" description="Helical" evidence="5">
    <location>
        <begin position="190"/>
        <end position="209"/>
    </location>
</feature>
<keyword evidence="8" id="KW-1185">Reference proteome</keyword>
<dbReference type="GO" id="GO:0016020">
    <property type="term" value="C:membrane"/>
    <property type="evidence" value="ECO:0007669"/>
    <property type="project" value="UniProtKB-SubCell"/>
</dbReference>
<dbReference type="InterPro" id="IPR000620">
    <property type="entry name" value="EamA_dom"/>
</dbReference>
<evidence type="ECO:0000256" key="5">
    <source>
        <dbReference type="SAM" id="Phobius"/>
    </source>
</evidence>
<comment type="caution">
    <text evidence="7">The sequence shown here is derived from an EMBL/GenBank/DDBJ whole genome shotgun (WGS) entry which is preliminary data.</text>
</comment>
<feature type="transmembrane region" description="Helical" evidence="5">
    <location>
        <begin position="159"/>
        <end position="178"/>
    </location>
</feature>
<dbReference type="InterPro" id="IPR037185">
    <property type="entry name" value="EmrE-like"/>
</dbReference>
<protein>
    <submittedName>
        <fullName evidence="7">EamA family transporter</fullName>
    </submittedName>
</protein>
<dbReference type="SUPFAM" id="SSF103481">
    <property type="entry name" value="Multidrug resistance efflux transporter EmrE"/>
    <property type="match status" value="1"/>
</dbReference>
<dbReference type="Pfam" id="PF00892">
    <property type="entry name" value="EamA"/>
    <property type="match status" value="2"/>
</dbReference>
<comment type="subcellular location">
    <subcellularLocation>
        <location evidence="1">Membrane</location>
        <topology evidence="1">Multi-pass membrane protein</topology>
    </subcellularLocation>
</comment>
<gene>
    <name evidence="7" type="ORF">FMM06_02620</name>
</gene>
<evidence type="ECO:0000256" key="1">
    <source>
        <dbReference type="ARBA" id="ARBA00004141"/>
    </source>
</evidence>
<feature type="transmembrane region" description="Helical" evidence="5">
    <location>
        <begin position="52"/>
        <end position="70"/>
    </location>
</feature>
<feature type="transmembrane region" description="Helical" evidence="5">
    <location>
        <begin position="283"/>
        <end position="301"/>
    </location>
</feature>
<name>A0A552UJI5_9SPHN</name>
<organism evidence="7 8">
    <name type="scientific">Glacieibacterium frigidum</name>
    <dbReference type="NCBI Taxonomy" id="2593303"/>
    <lineage>
        <taxon>Bacteria</taxon>
        <taxon>Pseudomonadati</taxon>
        <taxon>Pseudomonadota</taxon>
        <taxon>Alphaproteobacteria</taxon>
        <taxon>Sphingomonadales</taxon>
        <taxon>Sphingosinicellaceae</taxon>
        <taxon>Glacieibacterium</taxon>
    </lineage>
</organism>
<dbReference type="Proteomes" id="UP000317894">
    <property type="component" value="Unassembled WGS sequence"/>
</dbReference>
<keyword evidence="2 5" id="KW-0812">Transmembrane</keyword>
<keyword evidence="3 5" id="KW-1133">Transmembrane helix</keyword>
<reference evidence="7 8" key="1">
    <citation type="submission" date="2019-07" db="EMBL/GenBank/DDBJ databases">
        <title>Novel species isolated from glacier.</title>
        <authorList>
            <person name="Liu Q."/>
            <person name="Xin Y.-H."/>
        </authorList>
    </citation>
    <scope>NUCLEOTIDE SEQUENCE [LARGE SCALE GENOMIC DNA]</scope>
    <source>
        <strain evidence="7 8">LB1R16</strain>
    </source>
</reference>
<dbReference type="PANTHER" id="PTHR32322">
    <property type="entry name" value="INNER MEMBRANE TRANSPORTER"/>
    <property type="match status" value="1"/>
</dbReference>
<feature type="transmembrane region" description="Helical" evidence="5">
    <location>
        <begin position="24"/>
        <end position="46"/>
    </location>
</feature>
<proteinExistence type="predicted"/>
<feature type="domain" description="EamA" evidence="6">
    <location>
        <begin position="24"/>
        <end position="150"/>
    </location>
</feature>
<dbReference type="EMBL" id="VJWA01000001">
    <property type="protein sequence ID" value="TRW18350.1"/>
    <property type="molecule type" value="Genomic_DNA"/>
</dbReference>
<sequence length="312" mass="32637">MHERQCGGAVRPRAAAPRAVTPRAFLLALAVVAVWGTNFVVIKLALGELPPLLFAALRFAAVVFPAALFLKRPGVPMRDLAAYGLLIGVGQFGLLFIAIDGLIAPGLASLLMQVQVFFTIALVMRSTGERLLRIQWLALALAGTGLGIIVAHTGGTTTLAGVALCLVAALSWAFGNIVQRRAGRIDMLAFVVWSSLFAVPPLIVLALVFEGPSVVVAATLAAGWGAWLAVLWQAVGNAMFGFGAWGWLLARYPAASVAPMALLVPVFGMAASAWFLGEPLQPWKLGAGALILGGLAVNLLGPRLLRRALPVA</sequence>
<evidence type="ECO:0000313" key="8">
    <source>
        <dbReference type="Proteomes" id="UP000317894"/>
    </source>
</evidence>
<dbReference type="InterPro" id="IPR050638">
    <property type="entry name" value="AA-Vitamin_Transporters"/>
</dbReference>
<dbReference type="OrthoDB" id="7158585at2"/>
<feature type="domain" description="EamA" evidence="6">
    <location>
        <begin position="160"/>
        <end position="298"/>
    </location>
</feature>
<evidence type="ECO:0000256" key="4">
    <source>
        <dbReference type="ARBA" id="ARBA00023136"/>
    </source>
</evidence>
<accession>A0A552UJI5</accession>
<feature type="transmembrane region" description="Helical" evidence="5">
    <location>
        <begin position="229"/>
        <end position="250"/>
    </location>
</feature>
<feature type="transmembrane region" description="Helical" evidence="5">
    <location>
        <begin position="105"/>
        <end position="124"/>
    </location>
</feature>
<feature type="transmembrane region" description="Helical" evidence="5">
    <location>
        <begin position="136"/>
        <end position="153"/>
    </location>
</feature>
<feature type="transmembrane region" description="Helical" evidence="5">
    <location>
        <begin position="257"/>
        <end position="277"/>
    </location>
</feature>
<evidence type="ECO:0000313" key="7">
    <source>
        <dbReference type="EMBL" id="TRW18350.1"/>
    </source>
</evidence>
<keyword evidence="4 5" id="KW-0472">Membrane</keyword>
<dbReference type="PANTHER" id="PTHR32322:SF9">
    <property type="entry name" value="AMINO-ACID METABOLITE EFFLUX PUMP-RELATED"/>
    <property type="match status" value="1"/>
</dbReference>
<evidence type="ECO:0000256" key="3">
    <source>
        <dbReference type="ARBA" id="ARBA00022989"/>
    </source>
</evidence>
<feature type="transmembrane region" description="Helical" evidence="5">
    <location>
        <begin position="82"/>
        <end position="99"/>
    </location>
</feature>